<sequence length="311" mass="33413">MDAVAPTSHAARRRRRALAARNDSAFSSDDCVVPSKFAAATTVNEIETPSTTFSETTYAETPMPASSPASSVEYLSTSPESSFSDTPVPPAPSDLESPPTVRADAAGSSFLARSDADGFPLRRVGFSSDSTCTETPKARFVPEAGGVCPPSDRPPSPIQIARERIDDALDNLYVATGVKRAHVAAAVVAMPCFVASWRSAALLCVGTLYPILLAANACSDDKAAADRKNLLLYFVLASLHQLVPVCWWVPFNVQFAVTLFLVHFEGAAALFDFFLKAYFEPAEACTALVKTARKVRRRVSCRFSPTPPRRS</sequence>
<feature type="compositionally biased region" description="Polar residues" evidence="1">
    <location>
        <begin position="45"/>
        <end position="59"/>
    </location>
</feature>
<dbReference type="AlphaFoldDB" id="A0A8J2SE80"/>
<gene>
    <name evidence="3" type="ORF">PECAL_3P02340</name>
</gene>
<dbReference type="EMBL" id="CAKKNE010000003">
    <property type="protein sequence ID" value="CAH0370355.1"/>
    <property type="molecule type" value="Genomic_DNA"/>
</dbReference>
<keyword evidence="2" id="KW-0472">Membrane</keyword>
<reference evidence="3" key="1">
    <citation type="submission" date="2021-11" db="EMBL/GenBank/DDBJ databases">
        <authorList>
            <consortium name="Genoscope - CEA"/>
            <person name="William W."/>
        </authorList>
    </citation>
    <scope>NUCLEOTIDE SEQUENCE</scope>
</reference>
<evidence type="ECO:0000256" key="2">
    <source>
        <dbReference type="SAM" id="Phobius"/>
    </source>
</evidence>
<proteinExistence type="predicted"/>
<protein>
    <submittedName>
        <fullName evidence="3">Uncharacterized protein</fullName>
    </submittedName>
</protein>
<feature type="region of interest" description="Disordered" evidence="1">
    <location>
        <begin position="45"/>
        <end position="102"/>
    </location>
</feature>
<evidence type="ECO:0000256" key="1">
    <source>
        <dbReference type="SAM" id="MobiDB-lite"/>
    </source>
</evidence>
<feature type="region of interest" description="Disordered" evidence="1">
    <location>
        <begin position="1"/>
        <end position="29"/>
    </location>
</feature>
<feature type="transmembrane region" description="Helical" evidence="2">
    <location>
        <begin position="230"/>
        <end position="250"/>
    </location>
</feature>
<comment type="caution">
    <text evidence="3">The sequence shown here is derived from an EMBL/GenBank/DDBJ whole genome shotgun (WGS) entry which is preliminary data.</text>
</comment>
<keyword evidence="2" id="KW-0812">Transmembrane</keyword>
<keyword evidence="4" id="KW-1185">Reference proteome</keyword>
<feature type="compositionally biased region" description="Polar residues" evidence="1">
    <location>
        <begin position="67"/>
        <end position="85"/>
    </location>
</feature>
<dbReference type="Proteomes" id="UP000789595">
    <property type="component" value="Unassembled WGS sequence"/>
</dbReference>
<evidence type="ECO:0000313" key="4">
    <source>
        <dbReference type="Proteomes" id="UP000789595"/>
    </source>
</evidence>
<keyword evidence="2" id="KW-1133">Transmembrane helix</keyword>
<name>A0A8J2SE80_9STRA</name>
<accession>A0A8J2SE80</accession>
<feature type="transmembrane region" description="Helical" evidence="2">
    <location>
        <begin position="200"/>
        <end position="218"/>
    </location>
</feature>
<organism evidence="3 4">
    <name type="scientific">Pelagomonas calceolata</name>
    <dbReference type="NCBI Taxonomy" id="35677"/>
    <lineage>
        <taxon>Eukaryota</taxon>
        <taxon>Sar</taxon>
        <taxon>Stramenopiles</taxon>
        <taxon>Ochrophyta</taxon>
        <taxon>Pelagophyceae</taxon>
        <taxon>Pelagomonadales</taxon>
        <taxon>Pelagomonadaceae</taxon>
        <taxon>Pelagomonas</taxon>
    </lineage>
</organism>
<evidence type="ECO:0000313" key="3">
    <source>
        <dbReference type="EMBL" id="CAH0370355.1"/>
    </source>
</evidence>